<dbReference type="SUPFAM" id="SSF56784">
    <property type="entry name" value="HAD-like"/>
    <property type="match status" value="1"/>
</dbReference>
<organism evidence="5 6">
    <name type="scientific">Planococcus lenghuensis</name>
    <dbReference type="NCBI Taxonomy" id="2213202"/>
    <lineage>
        <taxon>Bacteria</taxon>
        <taxon>Bacillati</taxon>
        <taxon>Bacillota</taxon>
        <taxon>Bacilli</taxon>
        <taxon>Bacillales</taxon>
        <taxon>Caryophanaceae</taxon>
        <taxon>Planococcus</taxon>
    </lineage>
</organism>
<reference evidence="5 6" key="1">
    <citation type="submission" date="2017-02" db="EMBL/GenBank/DDBJ databases">
        <title>The complete genomic sequence of a novel cold adapted crude oil-degrading bacterium Planococcus qaidamina Y42.</title>
        <authorList>
            <person name="Yang R."/>
        </authorList>
    </citation>
    <scope>NUCLEOTIDE SEQUENCE [LARGE SCALE GENOMIC DNA]</scope>
    <source>
        <strain evidence="5 6">Y42</strain>
    </source>
</reference>
<keyword evidence="5" id="KW-0378">Hydrolase</keyword>
<dbReference type="InterPro" id="IPR041492">
    <property type="entry name" value="HAD_2"/>
</dbReference>
<dbReference type="PANTHER" id="PTHR46193">
    <property type="entry name" value="6-PHOSPHOGLUCONATE PHOSPHATASE"/>
    <property type="match status" value="1"/>
</dbReference>
<dbReference type="KEGG" id="pmar:B0X71_16650"/>
<keyword evidence="3" id="KW-0479">Metal-binding</keyword>
<dbReference type="NCBIfam" id="TIGR01509">
    <property type="entry name" value="HAD-SF-IA-v3"/>
    <property type="match status" value="1"/>
</dbReference>
<dbReference type="InterPro" id="IPR006439">
    <property type="entry name" value="HAD-SF_hydro_IA"/>
</dbReference>
<evidence type="ECO:0000313" key="5">
    <source>
        <dbReference type="EMBL" id="AQQ54570.1"/>
    </source>
</evidence>
<evidence type="ECO:0000256" key="3">
    <source>
        <dbReference type="ARBA" id="ARBA00022723"/>
    </source>
</evidence>
<dbReference type="Pfam" id="PF13419">
    <property type="entry name" value="HAD_2"/>
    <property type="match status" value="1"/>
</dbReference>
<dbReference type="SFLD" id="SFLDS00003">
    <property type="entry name" value="Haloacid_Dehalogenase"/>
    <property type="match status" value="1"/>
</dbReference>
<dbReference type="RefSeq" id="WP_077590467.1">
    <property type="nucleotide sequence ID" value="NZ_CP019640.1"/>
</dbReference>
<dbReference type="AlphaFoldDB" id="A0A1Q2L283"/>
<dbReference type="SFLD" id="SFLDG01129">
    <property type="entry name" value="C1.5:_HAD__Beta-PGM__Phosphata"/>
    <property type="match status" value="1"/>
</dbReference>
<dbReference type="InterPro" id="IPR023214">
    <property type="entry name" value="HAD_sf"/>
</dbReference>
<dbReference type="GO" id="GO:0016787">
    <property type="term" value="F:hydrolase activity"/>
    <property type="evidence" value="ECO:0007669"/>
    <property type="project" value="UniProtKB-KW"/>
</dbReference>
<dbReference type="EMBL" id="CP019640">
    <property type="protein sequence ID" value="AQQ54570.1"/>
    <property type="molecule type" value="Genomic_DNA"/>
</dbReference>
<evidence type="ECO:0000313" key="6">
    <source>
        <dbReference type="Proteomes" id="UP000188184"/>
    </source>
</evidence>
<dbReference type="GO" id="GO:0046872">
    <property type="term" value="F:metal ion binding"/>
    <property type="evidence" value="ECO:0007669"/>
    <property type="project" value="UniProtKB-KW"/>
</dbReference>
<keyword evidence="4" id="KW-0460">Magnesium</keyword>
<dbReference type="PRINTS" id="PR00413">
    <property type="entry name" value="HADHALOGNASE"/>
</dbReference>
<dbReference type="InterPro" id="IPR051600">
    <property type="entry name" value="Beta-PGM-like"/>
</dbReference>
<dbReference type="Gene3D" id="3.40.50.1000">
    <property type="entry name" value="HAD superfamily/HAD-like"/>
    <property type="match status" value="1"/>
</dbReference>
<proteinExistence type="inferred from homology"/>
<evidence type="ECO:0000256" key="1">
    <source>
        <dbReference type="ARBA" id="ARBA00001946"/>
    </source>
</evidence>
<dbReference type="PANTHER" id="PTHR46193:SF21">
    <property type="entry name" value="SLL1138 PROTEIN"/>
    <property type="match status" value="1"/>
</dbReference>
<gene>
    <name evidence="5" type="ORF">B0X71_16650</name>
</gene>
<sequence length="223" mass="24502">MIKGVVFDFDGLIIDTEVAWFEAYKEVVASYGADLPLARFAECVGTTDDVLYGVFRELIGNRAGFEEIEAQAARLVDEKMKNPVAREGVADYLAEAKRQGYRVALATSSSRAWATHFLTALGLMSYFEVLVTRDDVERVKPAPELYVKAVEALGLQSEQAIAFEDSVNGCKAAVSAGLDCVIVPSVVTADLPFEGYVLRLNSMAERSFSDVIDELKERANPNW</sequence>
<evidence type="ECO:0000256" key="4">
    <source>
        <dbReference type="ARBA" id="ARBA00022842"/>
    </source>
</evidence>
<dbReference type="Gene3D" id="1.10.150.240">
    <property type="entry name" value="Putative phosphatase, domain 2"/>
    <property type="match status" value="1"/>
</dbReference>
<dbReference type="OrthoDB" id="9792518at2"/>
<dbReference type="InterPro" id="IPR036412">
    <property type="entry name" value="HAD-like_sf"/>
</dbReference>
<protein>
    <submittedName>
        <fullName evidence="5">HAD family hydrolase</fullName>
    </submittedName>
</protein>
<evidence type="ECO:0000256" key="2">
    <source>
        <dbReference type="ARBA" id="ARBA00006171"/>
    </source>
</evidence>
<comment type="similarity">
    <text evidence="2">Belongs to the HAD-like hydrolase superfamily. CbbY/CbbZ/Gph/YieH family.</text>
</comment>
<name>A0A1Q2L283_9BACL</name>
<dbReference type="Proteomes" id="UP000188184">
    <property type="component" value="Chromosome"/>
</dbReference>
<comment type="cofactor">
    <cofactor evidence="1">
        <name>Mg(2+)</name>
        <dbReference type="ChEBI" id="CHEBI:18420"/>
    </cofactor>
</comment>
<keyword evidence="6" id="KW-1185">Reference proteome</keyword>
<dbReference type="InterPro" id="IPR023198">
    <property type="entry name" value="PGP-like_dom2"/>
</dbReference>
<accession>A0A1Q2L283</accession>
<dbReference type="CDD" id="cd16423">
    <property type="entry name" value="HAD_BPGM-like"/>
    <property type="match status" value="1"/>
</dbReference>